<protein>
    <submittedName>
        <fullName evidence="2">Uncharacterized protein</fullName>
    </submittedName>
</protein>
<keyword evidence="3" id="KW-1185">Reference proteome</keyword>
<organism evidence="2 3">
    <name type="scientific">Aeoliella straminimaris</name>
    <dbReference type="NCBI Taxonomy" id="2954799"/>
    <lineage>
        <taxon>Bacteria</taxon>
        <taxon>Pseudomonadati</taxon>
        <taxon>Planctomycetota</taxon>
        <taxon>Planctomycetia</taxon>
        <taxon>Pirellulales</taxon>
        <taxon>Lacipirellulaceae</taxon>
        <taxon>Aeoliella</taxon>
    </lineage>
</organism>
<name>A0A9X2JJQ0_9BACT</name>
<evidence type="ECO:0000313" key="2">
    <source>
        <dbReference type="EMBL" id="MCO6045254.1"/>
    </source>
</evidence>
<dbReference type="Proteomes" id="UP001155241">
    <property type="component" value="Unassembled WGS sequence"/>
</dbReference>
<evidence type="ECO:0000313" key="3">
    <source>
        <dbReference type="Proteomes" id="UP001155241"/>
    </source>
</evidence>
<accession>A0A9X2JJQ0</accession>
<dbReference type="AlphaFoldDB" id="A0A9X2JJQ0"/>
<reference evidence="2" key="1">
    <citation type="submission" date="2022-06" db="EMBL/GenBank/DDBJ databases">
        <title>Aeoliella straminimaris, a novel planctomycete from sediments.</title>
        <authorList>
            <person name="Vitorino I.R."/>
            <person name="Lage O.M."/>
        </authorList>
    </citation>
    <scope>NUCLEOTIDE SEQUENCE</scope>
    <source>
        <strain evidence="2">ICT_H6.2</strain>
    </source>
</reference>
<dbReference type="RefSeq" id="WP_252853365.1">
    <property type="nucleotide sequence ID" value="NZ_JAMXLR010000051.1"/>
</dbReference>
<feature type="region of interest" description="Disordered" evidence="1">
    <location>
        <begin position="1"/>
        <end position="43"/>
    </location>
</feature>
<dbReference type="EMBL" id="JAMXLR010000051">
    <property type="protein sequence ID" value="MCO6045254.1"/>
    <property type="molecule type" value="Genomic_DNA"/>
</dbReference>
<evidence type="ECO:0000256" key="1">
    <source>
        <dbReference type="SAM" id="MobiDB-lite"/>
    </source>
</evidence>
<gene>
    <name evidence="2" type="ORF">NG895_15185</name>
</gene>
<proteinExistence type="predicted"/>
<sequence length="59" mass="6528">MCKIPTSGEGETVERSSLRWSATNDDGSPRSYRRQTVGDMATNAEMPSEVASYSTLWRA</sequence>
<comment type="caution">
    <text evidence="2">The sequence shown here is derived from an EMBL/GenBank/DDBJ whole genome shotgun (WGS) entry which is preliminary data.</text>
</comment>